<keyword evidence="3" id="KW-1185">Reference proteome</keyword>
<evidence type="ECO:0000259" key="1">
    <source>
        <dbReference type="Pfam" id="PF01425"/>
    </source>
</evidence>
<organism evidence="2 3">
    <name type="scientific">Parvibaculum sedimenti</name>
    <dbReference type="NCBI Taxonomy" id="2608632"/>
    <lineage>
        <taxon>Bacteria</taxon>
        <taxon>Pseudomonadati</taxon>
        <taxon>Pseudomonadota</taxon>
        <taxon>Alphaproteobacteria</taxon>
        <taxon>Hyphomicrobiales</taxon>
        <taxon>Parvibaculaceae</taxon>
        <taxon>Parvibaculum</taxon>
    </lineage>
</organism>
<dbReference type="EMBL" id="WESC01000003">
    <property type="protein sequence ID" value="KAB7741685.1"/>
    <property type="molecule type" value="Genomic_DNA"/>
</dbReference>
<evidence type="ECO:0000313" key="2">
    <source>
        <dbReference type="EMBL" id="KAB7741685.1"/>
    </source>
</evidence>
<keyword evidence="2" id="KW-0378">Hydrolase</keyword>
<name>A0A6N6VMT1_9HYPH</name>
<dbReference type="EC" id="3.5.1.4" evidence="2"/>
<dbReference type="PROSITE" id="PS00571">
    <property type="entry name" value="AMIDASES"/>
    <property type="match status" value="1"/>
</dbReference>
<feature type="domain" description="Amidase" evidence="1">
    <location>
        <begin position="5"/>
        <end position="198"/>
    </location>
</feature>
<dbReference type="RefSeq" id="WP_152214988.1">
    <property type="nucleotide sequence ID" value="NZ_JBAQYD010000187.1"/>
</dbReference>
<accession>A0A6N6VMT1</accession>
<dbReference type="InterPro" id="IPR036928">
    <property type="entry name" value="AS_sf"/>
</dbReference>
<evidence type="ECO:0000313" key="3">
    <source>
        <dbReference type="Proteomes" id="UP000468901"/>
    </source>
</evidence>
<sequence>MHGSVTVSSDEIRRLAFAEHGPASLQISETGALAGLDFAVKDLFDVAGYKTACGNPDRLRDSAPAVATAPSVVVALAAGARLIGKTHTDEVACGMFGMNPHFGIPINPKAPDRVPGGSSSGSASAVAAGFCDFALGSDTGGSIRVPASFCGLYGLRTTFGRVSVAGVMAMAPSFDTVGWLARDAAMLRRVSEVYLGPVGKYSAPRLLLARDTFDIPSRSIGAALLPFANALGATREITLFEEGVDYWLDTFRPLQLHDLWSTLGQWGTAPGRNLSQAVAERIELSSTIKPEAVAAAVLKREALTTRLIDLLGDDGFIIIPTAHDLPPLRDAPVSAQVEFREKTLALTCIASLTRLPQINILATTFDGCPIGLSLIAGPRGEERLLAFAENLGALDGAA</sequence>
<dbReference type="Gene3D" id="3.90.1300.10">
    <property type="entry name" value="Amidase signature (AS) domain"/>
    <property type="match status" value="1"/>
</dbReference>
<dbReference type="SUPFAM" id="SSF75304">
    <property type="entry name" value="Amidase signature (AS) enzymes"/>
    <property type="match status" value="1"/>
</dbReference>
<dbReference type="InterPro" id="IPR023631">
    <property type="entry name" value="Amidase_dom"/>
</dbReference>
<comment type="caution">
    <text evidence="2">The sequence shown here is derived from an EMBL/GenBank/DDBJ whole genome shotgun (WGS) entry which is preliminary data.</text>
</comment>
<dbReference type="NCBIfam" id="NF006169">
    <property type="entry name" value="PRK08310.1"/>
    <property type="match status" value="1"/>
</dbReference>
<reference evidence="2 3" key="1">
    <citation type="submission" date="2019-09" db="EMBL/GenBank/DDBJ databases">
        <title>Parvibaculum sedimenti sp. nov., isolated from sediment.</title>
        <authorList>
            <person name="Wang Y."/>
        </authorList>
    </citation>
    <scope>NUCLEOTIDE SEQUENCE [LARGE SCALE GENOMIC DNA]</scope>
    <source>
        <strain evidence="2 3">HXT-9</strain>
    </source>
</reference>
<dbReference type="GO" id="GO:0004040">
    <property type="term" value="F:amidase activity"/>
    <property type="evidence" value="ECO:0007669"/>
    <property type="project" value="UniProtKB-EC"/>
</dbReference>
<protein>
    <submittedName>
        <fullName evidence="2">Amidase</fullName>
        <ecNumber evidence="2">3.5.1.4</ecNumber>
    </submittedName>
</protein>
<proteinExistence type="predicted"/>
<dbReference type="PANTHER" id="PTHR46310:SF7">
    <property type="entry name" value="AMIDASE 1"/>
    <property type="match status" value="1"/>
</dbReference>
<dbReference type="AlphaFoldDB" id="A0A6N6VMT1"/>
<dbReference type="PANTHER" id="PTHR46310">
    <property type="entry name" value="AMIDASE 1"/>
    <property type="match status" value="1"/>
</dbReference>
<dbReference type="Proteomes" id="UP000468901">
    <property type="component" value="Unassembled WGS sequence"/>
</dbReference>
<dbReference type="Pfam" id="PF01425">
    <property type="entry name" value="Amidase"/>
    <property type="match status" value="1"/>
</dbReference>
<dbReference type="InterPro" id="IPR020556">
    <property type="entry name" value="Amidase_CS"/>
</dbReference>
<gene>
    <name evidence="2" type="ORF">F2P47_04580</name>
</gene>